<feature type="transmembrane region" description="Helical" evidence="6">
    <location>
        <begin position="252"/>
        <end position="273"/>
    </location>
</feature>
<keyword evidence="5 6" id="KW-0472">Membrane</keyword>
<feature type="transmembrane region" description="Helical" evidence="6">
    <location>
        <begin position="319"/>
        <end position="338"/>
    </location>
</feature>
<name>E6QKN0_9ZZZZ</name>
<feature type="domain" description="ABC-2 type transporter transmembrane" evidence="7">
    <location>
        <begin position="20"/>
        <end position="392"/>
    </location>
</feature>
<dbReference type="GO" id="GO:0005886">
    <property type="term" value="C:plasma membrane"/>
    <property type="evidence" value="ECO:0007669"/>
    <property type="project" value="UniProtKB-SubCell"/>
</dbReference>
<evidence type="ECO:0000259" key="7">
    <source>
        <dbReference type="Pfam" id="PF12698"/>
    </source>
</evidence>
<gene>
    <name evidence="8" type="ORF">CARN6_1190</name>
</gene>
<dbReference type="GO" id="GO:0140359">
    <property type="term" value="F:ABC-type transporter activity"/>
    <property type="evidence" value="ECO:0007669"/>
    <property type="project" value="InterPro"/>
</dbReference>
<organism evidence="8">
    <name type="scientific">mine drainage metagenome</name>
    <dbReference type="NCBI Taxonomy" id="410659"/>
    <lineage>
        <taxon>unclassified sequences</taxon>
        <taxon>metagenomes</taxon>
        <taxon>ecological metagenomes</taxon>
    </lineage>
</organism>
<dbReference type="Pfam" id="PF12698">
    <property type="entry name" value="ABC2_membrane_3"/>
    <property type="match status" value="1"/>
</dbReference>
<feature type="transmembrane region" description="Helical" evidence="6">
    <location>
        <begin position="191"/>
        <end position="211"/>
    </location>
</feature>
<evidence type="ECO:0000256" key="5">
    <source>
        <dbReference type="ARBA" id="ARBA00023136"/>
    </source>
</evidence>
<comment type="caution">
    <text evidence="8">The sequence shown here is derived from an EMBL/GenBank/DDBJ whole genome shotgun (WGS) entry which is preliminary data.</text>
</comment>
<keyword evidence="2" id="KW-1003">Cell membrane</keyword>
<dbReference type="PANTHER" id="PTHR30294:SF29">
    <property type="entry name" value="MULTIDRUG ABC TRANSPORTER PERMEASE YBHS-RELATED"/>
    <property type="match status" value="1"/>
</dbReference>
<keyword evidence="4 6" id="KW-1133">Transmembrane helix</keyword>
<dbReference type="InterPro" id="IPR013525">
    <property type="entry name" value="ABC2_TM"/>
</dbReference>
<keyword evidence="3 6" id="KW-0812">Transmembrane</keyword>
<evidence type="ECO:0000256" key="4">
    <source>
        <dbReference type="ARBA" id="ARBA00022989"/>
    </source>
</evidence>
<evidence type="ECO:0000256" key="2">
    <source>
        <dbReference type="ARBA" id="ARBA00022475"/>
    </source>
</evidence>
<evidence type="ECO:0000256" key="6">
    <source>
        <dbReference type="SAM" id="Phobius"/>
    </source>
</evidence>
<feature type="transmembrane region" description="Helical" evidence="6">
    <location>
        <begin position="285"/>
        <end position="307"/>
    </location>
</feature>
<protein>
    <recommendedName>
        <fullName evidence="7">ABC-2 type transporter transmembrane domain-containing protein</fullName>
    </recommendedName>
</protein>
<reference evidence="8" key="1">
    <citation type="submission" date="2009-10" db="EMBL/GenBank/DDBJ databases">
        <title>Diversity of trophic interactions inside an arsenic-rich microbial ecosystem.</title>
        <authorList>
            <person name="Bertin P.N."/>
            <person name="Heinrich-Salmeron A."/>
            <person name="Pelletier E."/>
            <person name="Goulhen-Chollet F."/>
            <person name="Arsene-Ploetze F."/>
            <person name="Gallien S."/>
            <person name="Calteau A."/>
            <person name="Vallenet D."/>
            <person name="Casiot C."/>
            <person name="Chane-Woon-Ming B."/>
            <person name="Giloteaux L."/>
            <person name="Barakat M."/>
            <person name="Bonnefoy V."/>
            <person name="Bruneel O."/>
            <person name="Chandler M."/>
            <person name="Cleiss J."/>
            <person name="Duran R."/>
            <person name="Elbaz-Poulichet F."/>
            <person name="Fonknechten N."/>
            <person name="Lauga B."/>
            <person name="Mornico D."/>
            <person name="Ortet P."/>
            <person name="Schaeffer C."/>
            <person name="Siguier P."/>
            <person name="Alexander Thil Smith A."/>
            <person name="Van Dorsselaer A."/>
            <person name="Weissenbach J."/>
            <person name="Medigue C."/>
            <person name="Le Paslier D."/>
        </authorList>
    </citation>
    <scope>NUCLEOTIDE SEQUENCE</scope>
</reference>
<feature type="transmembrane region" description="Helical" evidence="6">
    <location>
        <begin position="371"/>
        <end position="392"/>
    </location>
</feature>
<proteinExistence type="predicted"/>
<evidence type="ECO:0000256" key="3">
    <source>
        <dbReference type="ARBA" id="ARBA00022692"/>
    </source>
</evidence>
<dbReference type="PANTHER" id="PTHR30294">
    <property type="entry name" value="MEMBRANE COMPONENT OF ABC TRANSPORTER YHHJ-RELATED"/>
    <property type="match status" value="1"/>
</dbReference>
<evidence type="ECO:0000256" key="1">
    <source>
        <dbReference type="ARBA" id="ARBA00004651"/>
    </source>
</evidence>
<dbReference type="AlphaFoldDB" id="E6QKN0"/>
<dbReference type="EMBL" id="CABQ01000143">
    <property type="protein sequence ID" value="CBI07800.1"/>
    <property type="molecule type" value="Genomic_DNA"/>
</dbReference>
<comment type="subcellular location">
    <subcellularLocation>
        <location evidence="1">Cell membrane</location>
        <topology evidence="1">Multi-pass membrane protein</topology>
    </subcellularLocation>
</comment>
<dbReference type="InterPro" id="IPR051449">
    <property type="entry name" value="ABC-2_transporter_component"/>
</dbReference>
<accession>E6QKN0</accession>
<feature type="transmembrane region" description="Helical" evidence="6">
    <location>
        <begin position="21"/>
        <end position="40"/>
    </location>
</feature>
<feature type="transmembrane region" description="Helical" evidence="6">
    <location>
        <begin position="345"/>
        <end position="365"/>
    </location>
</feature>
<sequence length="419" mass="45673">MHNILLIAKREYLEQVRGRTFLITTILLPAVFAGVFYLSFLSGKSSGVGKHIDVACGDAKLAGEIRKEILADPDAKATVDVFTPEMDGMLMDSDKTKLIAEVDEKKIDGFLWVDVPASGLIQATYEAQTSGDFVTSERLQSALNHALLRGRLIQDGLSAPVVDGLMKDVKIETRQVKSGKEVQSNALSSFYSAYVMALLLTMTTMIYGLNVGRSVIQEKTSRIFEVMLSTAKASHLLAGKLLGVGAVGLSQIGIWVAAGTAFAGSAFGMQLLSGNLKIHISALQVILFAVYFLLGYTLNAALFAGLGATLETEQELQQYSPLAAVPVWLSFSMILLISTNPNSPWVVVASLFPPCTPIVMFLRMGSQMPPMWQIGASIALMLLAILAVLWFSTRLYRIGILMYGKRATLPEMMRWLRYS</sequence>
<evidence type="ECO:0000313" key="8">
    <source>
        <dbReference type="EMBL" id="CBI07800.1"/>
    </source>
</evidence>